<dbReference type="AlphaFoldDB" id="A0A1Y2B8Y8"/>
<comment type="caution">
    <text evidence="1">The sequence shown here is derived from an EMBL/GenBank/DDBJ whole genome shotgun (WGS) entry which is preliminary data.</text>
</comment>
<evidence type="ECO:0000313" key="2">
    <source>
        <dbReference type="Proteomes" id="UP000193986"/>
    </source>
</evidence>
<name>A0A1Y2B8Y8_9TREE</name>
<dbReference type="InParanoid" id="A0A1Y2B8Y8"/>
<protein>
    <submittedName>
        <fullName evidence="1">Uncharacterized protein</fullName>
    </submittedName>
</protein>
<organism evidence="1 2">
    <name type="scientific">Naematelia encephala</name>
    <dbReference type="NCBI Taxonomy" id="71784"/>
    <lineage>
        <taxon>Eukaryota</taxon>
        <taxon>Fungi</taxon>
        <taxon>Dikarya</taxon>
        <taxon>Basidiomycota</taxon>
        <taxon>Agaricomycotina</taxon>
        <taxon>Tremellomycetes</taxon>
        <taxon>Tremellales</taxon>
        <taxon>Naemateliaceae</taxon>
        <taxon>Naematelia</taxon>
    </lineage>
</organism>
<accession>A0A1Y2B8Y8</accession>
<proteinExistence type="predicted"/>
<evidence type="ECO:0000313" key="1">
    <source>
        <dbReference type="EMBL" id="ORY30555.1"/>
    </source>
</evidence>
<sequence length="85" mass="8464">MTGCSGDPSNCGFCGSTHADCAKTEVSGCSANPGDCAVCKGVGCVAMECTGDVKTCKACKGNFQSCRKAEVTATEGIERSRAAAA</sequence>
<reference evidence="1 2" key="1">
    <citation type="submission" date="2016-07" db="EMBL/GenBank/DDBJ databases">
        <title>Pervasive Adenine N6-methylation of Active Genes in Fungi.</title>
        <authorList>
            <consortium name="DOE Joint Genome Institute"/>
            <person name="Mondo S.J."/>
            <person name="Dannebaum R.O."/>
            <person name="Kuo R.C."/>
            <person name="Labutti K."/>
            <person name="Haridas S."/>
            <person name="Kuo A."/>
            <person name="Salamov A."/>
            <person name="Ahrendt S.R."/>
            <person name="Lipzen A."/>
            <person name="Sullivan W."/>
            <person name="Andreopoulos W.B."/>
            <person name="Clum A."/>
            <person name="Lindquist E."/>
            <person name="Daum C."/>
            <person name="Ramamoorthy G.K."/>
            <person name="Gryganskyi A."/>
            <person name="Culley D."/>
            <person name="Magnuson J.K."/>
            <person name="James T.Y."/>
            <person name="O'Malley M.A."/>
            <person name="Stajich J.E."/>
            <person name="Spatafora J.W."/>
            <person name="Visel A."/>
            <person name="Grigoriev I.V."/>
        </authorList>
    </citation>
    <scope>NUCLEOTIDE SEQUENCE [LARGE SCALE GENOMIC DNA]</scope>
    <source>
        <strain evidence="1 2">68-887.2</strain>
    </source>
</reference>
<dbReference type="EMBL" id="MCFC01000019">
    <property type="protein sequence ID" value="ORY30555.1"/>
    <property type="molecule type" value="Genomic_DNA"/>
</dbReference>
<dbReference type="Proteomes" id="UP000193986">
    <property type="component" value="Unassembled WGS sequence"/>
</dbReference>
<gene>
    <name evidence="1" type="ORF">BCR39DRAFT_558547</name>
</gene>
<keyword evidence="2" id="KW-1185">Reference proteome</keyword>
<dbReference type="OrthoDB" id="2558413at2759"/>